<reference evidence="3" key="1">
    <citation type="submission" date="2015-10" db="EMBL/GenBank/DDBJ databases">
        <title>Draft Genome Sequences of 11 Lactococcus lactis subspecies cremoris strains.</title>
        <authorList>
            <person name="Wels M."/>
            <person name="Backus L."/>
            <person name="Boekhorst J."/>
            <person name="Dijkstra A."/>
            <person name="Beerthuizen M."/>
            <person name="Kelly W."/>
            <person name="Siezen R."/>
            <person name="Bachmann H."/>
            <person name="Van Hijum S."/>
        </authorList>
    </citation>
    <scope>NUCLEOTIDE SEQUENCE [LARGE SCALE GENOMIC DNA]</scope>
    <source>
        <strain evidence="3">KF282</strain>
    </source>
</reference>
<comment type="caution">
    <text evidence="2">The sequence shown here is derived from an EMBL/GenBank/DDBJ whole genome shotgun (WGS) entry which is preliminary data.</text>
</comment>
<keyword evidence="1" id="KW-1133">Transmembrane helix</keyword>
<name>A0A0V8CZC5_LACLL</name>
<dbReference type="AlphaFoldDB" id="A0A0V8CZC5"/>
<dbReference type="PANTHER" id="PTHR36111:SF2">
    <property type="entry name" value="INNER MEMBRANE PROTEIN"/>
    <property type="match status" value="1"/>
</dbReference>
<feature type="transmembrane region" description="Helical" evidence="1">
    <location>
        <begin position="221"/>
        <end position="242"/>
    </location>
</feature>
<dbReference type="InterPro" id="IPR007563">
    <property type="entry name" value="DUF554"/>
</dbReference>
<feature type="transmembrane region" description="Helical" evidence="1">
    <location>
        <begin position="138"/>
        <end position="155"/>
    </location>
</feature>
<dbReference type="Pfam" id="PF04474">
    <property type="entry name" value="DUF554"/>
    <property type="match status" value="1"/>
</dbReference>
<feature type="transmembrane region" description="Helical" evidence="1">
    <location>
        <begin position="6"/>
        <end position="27"/>
    </location>
</feature>
<feature type="transmembrane region" description="Helical" evidence="1">
    <location>
        <begin position="162"/>
        <end position="183"/>
    </location>
</feature>
<feature type="transmembrane region" description="Helical" evidence="1">
    <location>
        <begin position="57"/>
        <end position="79"/>
    </location>
</feature>
<proteinExistence type="predicted"/>
<evidence type="ECO:0000256" key="1">
    <source>
        <dbReference type="SAM" id="Phobius"/>
    </source>
</evidence>
<accession>A0A0V8CZC5</accession>
<keyword evidence="1" id="KW-0472">Membrane</keyword>
<keyword evidence="1" id="KW-0812">Transmembrane</keyword>
<dbReference type="Proteomes" id="UP000053058">
    <property type="component" value="Unassembled WGS sequence"/>
</dbReference>
<sequence>MPTGVIIDALAVLFGGLIGGGIGKFIPDDFKVKMNMIFGISSIVMGTYSVAPMKNMAAVIFAVILGTLFGIIIHLGHFVDKGAMAMQRVISKILPASPTNLEENDFKAQLVTLTILFCASGTGIFGSILNGFTGDSSILVAKAILDFFTAMFFAIELGYVAGFIAVPQFIFFIILFFAGNWIYPLTTPTMILDFKAAGGLLMLATGFRMLKIKMFPIADMLPALILVFPLSWLWTNVINVILK</sequence>
<feature type="transmembrane region" description="Helical" evidence="1">
    <location>
        <begin position="110"/>
        <end position="132"/>
    </location>
</feature>
<evidence type="ECO:0000313" key="2">
    <source>
        <dbReference type="EMBL" id="KSU06688.1"/>
    </source>
</evidence>
<protein>
    <submittedName>
        <fullName evidence="2">Putative inner membrane protein</fullName>
    </submittedName>
</protein>
<dbReference type="PANTHER" id="PTHR36111">
    <property type="entry name" value="INNER MEMBRANE PROTEIN-RELATED"/>
    <property type="match status" value="1"/>
</dbReference>
<dbReference type="EMBL" id="LKLN01000021">
    <property type="protein sequence ID" value="KSU06688.1"/>
    <property type="molecule type" value="Genomic_DNA"/>
</dbReference>
<organism evidence="2 3">
    <name type="scientific">Lactococcus lactis subsp. lactis</name>
    <name type="common">Streptococcus lactis</name>
    <dbReference type="NCBI Taxonomy" id="1360"/>
    <lineage>
        <taxon>Bacteria</taxon>
        <taxon>Bacillati</taxon>
        <taxon>Bacillota</taxon>
        <taxon>Bacilli</taxon>
        <taxon>Lactobacillales</taxon>
        <taxon>Streptococcaceae</taxon>
        <taxon>Lactococcus</taxon>
    </lineage>
</organism>
<dbReference type="RefSeq" id="WP_058219277.1">
    <property type="nucleotide sequence ID" value="NZ_LKLN01000021.1"/>
</dbReference>
<evidence type="ECO:0000313" key="3">
    <source>
        <dbReference type="Proteomes" id="UP000053058"/>
    </source>
</evidence>
<dbReference type="PATRIC" id="fig|1360.105.peg.2594"/>
<gene>
    <name evidence="2" type="ORF">KF282_0845</name>
</gene>
<feature type="transmembrane region" description="Helical" evidence="1">
    <location>
        <begin position="34"/>
        <end position="51"/>
    </location>
</feature>